<dbReference type="InterPro" id="IPR001034">
    <property type="entry name" value="DeoR_HTH"/>
</dbReference>
<dbReference type="InterPro" id="IPR018356">
    <property type="entry name" value="Tscrpt_reg_HTH_DeoR_CS"/>
</dbReference>
<evidence type="ECO:0000256" key="2">
    <source>
        <dbReference type="ARBA" id="ARBA00023015"/>
    </source>
</evidence>
<dbReference type="KEGG" id="mgik:GO620_009005"/>
<proteinExistence type="predicted"/>
<evidence type="ECO:0000313" key="6">
    <source>
        <dbReference type="Proteomes" id="UP000429232"/>
    </source>
</evidence>
<dbReference type="InterPro" id="IPR014036">
    <property type="entry name" value="DeoR-like_C"/>
</dbReference>
<evidence type="ECO:0000256" key="1">
    <source>
        <dbReference type="ARBA" id="ARBA00022491"/>
    </source>
</evidence>
<dbReference type="Pfam" id="PF00455">
    <property type="entry name" value="DeoRC"/>
    <property type="match status" value="1"/>
</dbReference>
<keyword evidence="2" id="KW-0805">Transcription regulation</keyword>
<dbReference type="Gene3D" id="1.10.10.10">
    <property type="entry name" value="Winged helix-like DNA-binding domain superfamily/Winged helix DNA-binding domain"/>
    <property type="match status" value="1"/>
</dbReference>
<dbReference type="InterPro" id="IPR037171">
    <property type="entry name" value="NagB/RpiA_transferase-like"/>
</dbReference>
<reference evidence="5 6" key="1">
    <citation type="submission" date="2020-12" db="EMBL/GenBank/DDBJ databases">
        <title>HMF7856_wgs.fasta genome submission.</title>
        <authorList>
            <person name="Kang H."/>
            <person name="Kim H."/>
            <person name="Joh K."/>
        </authorList>
    </citation>
    <scope>NUCLEOTIDE SEQUENCE [LARGE SCALE GENOMIC DNA]</scope>
    <source>
        <strain evidence="5 6">HMF7856</strain>
    </source>
</reference>
<keyword evidence="3" id="KW-0238">DNA-binding</keyword>
<dbReference type="PANTHER" id="PTHR30363:SF4">
    <property type="entry name" value="GLYCEROL-3-PHOSPHATE REGULON REPRESSOR"/>
    <property type="match status" value="1"/>
</dbReference>
<keyword evidence="1" id="KW-0678">Repressor</keyword>
<dbReference type="InterPro" id="IPR050313">
    <property type="entry name" value="Carb_Metab_HTH_regulators"/>
</dbReference>
<dbReference type="SUPFAM" id="SSF46785">
    <property type="entry name" value="Winged helix' DNA-binding domain"/>
    <property type="match status" value="1"/>
</dbReference>
<dbReference type="InterPro" id="IPR036388">
    <property type="entry name" value="WH-like_DNA-bd_sf"/>
</dbReference>
<dbReference type="PRINTS" id="PR00037">
    <property type="entry name" value="HTHLACR"/>
</dbReference>
<gene>
    <name evidence="5" type="ORF">GO620_009005</name>
</gene>
<dbReference type="SUPFAM" id="SSF100950">
    <property type="entry name" value="NagB/RpiA/CoA transferase-like"/>
    <property type="match status" value="1"/>
</dbReference>
<dbReference type="AlphaFoldDB" id="A0A6I4INS3"/>
<dbReference type="PROSITE" id="PS51000">
    <property type="entry name" value="HTH_DEOR_2"/>
    <property type="match status" value="1"/>
</dbReference>
<organism evidence="5 6">
    <name type="scientific">Mucilaginibacter ginkgonis</name>
    <dbReference type="NCBI Taxonomy" id="2682091"/>
    <lineage>
        <taxon>Bacteria</taxon>
        <taxon>Pseudomonadati</taxon>
        <taxon>Bacteroidota</taxon>
        <taxon>Sphingobacteriia</taxon>
        <taxon>Sphingobacteriales</taxon>
        <taxon>Sphingobacteriaceae</taxon>
        <taxon>Mucilaginibacter</taxon>
    </lineage>
</organism>
<dbReference type="GO" id="GO:0003677">
    <property type="term" value="F:DNA binding"/>
    <property type="evidence" value="ECO:0007669"/>
    <property type="project" value="UniProtKB-KW"/>
</dbReference>
<dbReference type="InterPro" id="IPR036390">
    <property type="entry name" value="WH_DNA-bd_sf"/>
</dbReference>
<evidence type="ECO:0000256" key="4">
    <source>
        <dbReference type="ARBA" id="ARBA00023163"/>
    </source>
</evidence>
<dbReference type="SMART" id="SM01134">
    <property type="entry name" value="DeoRC"/>
    <property type="match status" value="1"/>
</dbReference>
<dbReference type="GO" id="GO:0003700">
    <property type="term" value="F:DNA-binding transcription factor activity"/>
    <property type="evidence" value="ECO:0007669"/>
    <property type="project" value="InterPro"/>
</dbReference>
<evidence type="ECO:0000256" key="3">
    <source>
        <dbReference type="ARBA" id="ARBA00023125"/>
    </source>
</evidence>
<name>A0A6I4INS3_9SPHI</name>
<accession>A0A6I4INS3</accession>
<dbReference type="PROSITE" id="PS00894">
    <property type="entry name" value="HTH_DEOR_1"/>
    <property type="match status" value="1"/>
</dbReference>
<dbReference type="EMBL" id="CP066775">
    <property type="protein sequence ID" value="QQL48333.1"/>
    <property type="molecule type" value="Genomic_DNA"/>
</dbReference>
<dbReference type="Proteomes" id="UP000429232">
    <property type="component" value="Chromosome"/>
</dbReference>
<keyword evidence="6" id="KW-1185">Reference proteome</keyword>
<dbReference type="Pfam" id="PF08220">
    <property type="entry name" value="HTH_DeoR"/>
    <property type="match status" value="1"/>
</dbReference>
<dbReference type="Gene3D" id="3.40.50.1360">
    <property type="match status" value="1"/>
</dbReference>
<keyword evidence="4" id="KW-0804">Transcription</keyword>
<sequence>MLKEERLNLIMEQVVKHNKVVLDELSATLKVSTDTVRRDIKELSDKGLLKAVRGGAIHQSPLPPPFKERQQIEIKEKQIIAQKLVEFIKPHQVILIDSGTTTVAAAQTLPKDMPLTVITNSFPVATALEDFDKIEVMFIGGKLDHRTASTHGYETIEAIRKIRADVCLLGICNIDLTTGITGLDYEDSMVKRAMIETSRYIIALFTSDKIGQSNPFYIAAANSVDVLITEKEPTSYDLTAFKEAGILIK</sequence>
<protein>
    <submittedName>
        <fullName evidence="5">DeoR/GlpR transcriptional regulator</fullName>
    </submittedName>
</protein>
<evidence type="ECO:0000313" key="5">
    <source>
        <dbReference type="EMBL" id="QQL48333.1"/>
    </source>
</evidence>
<dbReference type="PANTHER" id="PTHR30363">
    <property type="entry name" value="HTH-TYPE TRANSCRIPTIONAL REGULATOR SRLR-RELATED"/>
    <property type="match status" value="1"/>
</dbReference>
<dbReference type="RefSeq" id="WP_157525898.1">
    <property type="nucleotide sequence ID" value="NZ_CP066775.1"/>
</dbReference>
<dbReference type="SMART" id="SM00420">
    <property type="entry name" value="HTH_DEOR"/>
    <property type="match status" value="1"/>
</dbReference>